<evidence type="ECO:0000313" key="1">
    <source>
        <dbReference type="EMBL" id="EWH14047.1"/>
    </source>
</evidence>
<gene>
    <name evidence="1" type="ORF">KLA_06947</name>
</gene>
<name>A0ABN0RQ43_9FLAO</name>
<evidence type="ECO:0008006" key="3">
    <source>
        <dbReference type="Google" id="ProtNLM"/>
    </source>
</evidence>
<dbReference type="Proteomes" id="UP000019275">
    <property type="component" value="Unassembled WGS sequence"/>
</dbReference>
<protein>
    <recommendedName>
        <fullName evidence="3">DUF1574 domain-containing protein</fullName>
    </recommendedName>
</protein>
<proteinExistence type="predicted"/>
<dbReference type="EMBL" id="ARZX01000006">
    <property type="protein sequence ID" value="EWH14047.1"/>
    <property type="molecule type" value="Genomic_DNA"/>
</dbReference>
<keyword evidence="2" id="KW-1185">Reference proteome</keyword>
<reference evidence="1 2" key="1">
    <citation type="journal article" date="2014" name="Genome Announc.">
        <title>Draft Genome Sequence of the Carrageenan-Degrading Bacterium Cellulophaga sp. Strain KL-A, Isolated from Decaying Marine Algae.</title>
        <authorList>
            <person name="Shan D."/>
            <person name="Ying J."/>
            <person name="Li X."/>
            <person name="Gao Z."/>
            <person name="Wei G."/>
            <person name="Shao Z."/>
        </authorList>
    </citation>
    <scope>NUCLEOTIDE SEQUENCE [LARGE SCALE GENOMIC DNA]</scope>
    <source>
        <strain evidence="1 2">KL-A</strain>
    </source>
</reference>
<accession>A0ABN0RQ43</accession>
<sequence length="302" mass="34866">MFIGTYFFFIDKLSKNFVDENYAKFTYKAEGLVMGLSRANQGISPEILTHTLKGENSSYSIVNFAFDGYQSFYGKVYLNAIKKKLKDNSTNGIFILSVNPGSFSVQKNMENDTILQMDENLILGKISRFNDNPNYNYIINCYSNSLYNCFLNDNKFSNLIAHSNGWKEIKQQTKEYTISSTEVAQWKNETLKKYSELANTKSFNKTRFNYLIKTIAYLKGKGKVFLVRMPIDKEVLRLENNNWKDFDFEFDSIAKANNIPYFNYSANNANLKTYDGSHLFSKSAKDFSNILSNDIKAYLNIN</sequence>
<organism evidence="1 2">
    <name type="scientific">Cellulophaga geojensis KL-A</name>
    <dbReference type="NCBI Taxonomy" id="1328323"/>
    <lineage>
        <taxon>Bacteria</taxon>
        <taxon>Pseudomonadati</taxon>
        <taxon>Bacteroidota</taxon>
        <taxon>Flavobacteriia</taxon>
        <taxon>Flavobacteriales</taxon>
        <taxon>Flavobacteriaceae</taxon>
        <taxon>Cellulophaga</taxon>
    </lineage>
</organism>
<comment type="caution">
    <text evidence="1">The sequence shown here is derived from an EMBL/GenBank/DDBJ whole genome shotgun (WGS) entry which is preliminary data.</text>
</comment>
<evidence type="ECO:0000313" key="2">
    <source>
        <dbReference type="Proteomes" id="UP000019275"/>
    </source>
</evidence>